<dbReference type="Proteomes" id="UP001364695">
    <property type="component" value="Unassembled WGS sequence"/>
</dbReference>
<sequence>MTAANRPGPALAPDSGIADRIQAQAQQCGVSLPDGAAPRLAHYLALLQQWNRVYNLTAVEGLDASLTLHLADCLAVLPALADLHARITPCAGTGQALEQLDVGSGGGLPVIVFALALPQVNFTCVDTVQKKCAFLEQAALQLKLANLRVVHARVEQMRPGQRGRPTQFDVVSARAFAALDKLVRLSQPLLAPGGWWFAMKGQPPHDEIATLAASGLLAAQAQPHIQGVTVPGLDAQRCIVTVPHLPNTRPKP</sequence>
<proteinExistence type="predicted"/>
<keyword evidence="1" id="KW-0489">Methyltransferase</keyword>
<keyword evidence="2" id="KW-1185">Reference proteome</keyword>
<comment type="caution">
    <text evidence="1">The sequence shown here is derived from an EMBL/GenBank/DDBJ whole genome shotgun (WGS) entry which is preliminary data.</text>
</comment>
<dbReference type="EC" id="2.1.1.170" evidence="1"/>
<name>A0ACC6P1K1_9BURK</name>
<evidence type="ECO:0000313" key="2">
    <source>
        <dbReference type="Proteomes" id="UP001364695"/>
    </source>
</evidence>
<accession>A0ACC6P1K1</accession>
<keyword evidence="1" id="KW-0808">Transferase</keyword>
<evidence type="ECO:0000313" key="1">
    <source>
        <dbReference type="EMBL" id="MEJ7138062.1"/>
    </source>
</evidence>
<protein>
    <submittedName>
        <fullName evidence="1">16S rRNA (Guanine(527)-N(7))-methyltransferase RsmG</fullName>
        <ecNumber evidence="1">2.1.1.170</ecNumber>
    </submittedName>
</protein>
<dbReference type="EMBL" id="JAWDIE010000008">
    <property type="protein sequence ID" value="MEJ7138062.1"/>
    <property type="molecule type" value="Genomic_DNA"/>
</dbReference>
<gene>
    <name evidence="1" type="primary">rsmG</name>
    <name evidence="1" type="ORF">RV045_06410</name>
</gene>
<organism evidence="1 2">
    <name type="scientific">Amphibiibacter pelophylacis</name>
    <dbReference type="NCBI Taxonomy" id="1799477"/>
    <lineage>
        <taxon>Bacteria</taxon>
        <taxon>Pseudomonadati</taxon>
        <taxon>Pseudomonadota</taxon>
        <taxon>Betaproteobacteria</taxon>
        <taxon>Burkholderiales</taxon>
        <taxon>Sphaerotilaceae</taxon>
        <taxon>Amphibiibacter</taxon>
    </lineage>
</organism>
<reference evidence="1" key="1">
    <citation type="submission" date="2023-10" db="EMBL/GenBank/DDBJ databases">
        <title>Amphibacter perezi, gen. nov., sp. nov. a novel taxa of the family Comamonadaceae, class Betaproteobacteria isolated from the skin microbiota of Pelophylax perezi from different populations.</title>
        <authorList>
            <person name="Costa S."/>
            <person name="Proenca D.N."/>
            <person name="Lopes I."/>
            <person name="Morais P.V."/>
        </authorList>
    </citation>
    <scope>NUCLEOTIDE SEQUENCE</scope>
    <source>
        <strain evidence="1">SL12-8</strain>
    </source>
</reference>